<dbReference type="Pfam" id="PF13687">
    <property type="entry name" value="DUF4153"/>
    <property type="match status" value="1"/>
</dbReference>
<dbReference type="InterPro" id="IPR025291">
    <property type="entry name" value="DUF4153"/>
</dbReference>
<sequence>MSHDANVSEAGEFTNPTPEAVPAGIDRLWALAAEVSMVVVWTVAADLLIFRGRGFFAVAAFFAVALVAVAVAHLLRWRPASELTPTPFWSGVGVAGTLLLLAVIRLGWEGSAELTLSAVFALVALVLALSGWLPTLLRLITTTMFAPFLGAQRLPQLQSVSLSARLTPSRSVWLSVLFPVLAVGLFGGIFILANPDLVERVSNSLYTTFTRVMDFFSEVSLWELPFCVLAFFVGMGLLRPLTPGQGDLIQRLLGDASTDEFVTLPQPADAGEANSMYAPFRNMLVALIGLFVIYLAFEFTTLWRREFPAGFYYAGYAHQGAAWLTVALALATVTLSMIFHDAMFRDPRIERLRLLAWIWSGTNLLLAVAVYNRLSIYVGYNGMTRMRTIGFFGITLVLVGFALVIVKILRRHSVRWLIQSQLIALSLAVVLYCLFPVDYVAHRYNTNRVAGGYLKPSVMIAVKPIDDEGIFPLFDLVDHSDETIREGVRAMLANRQREIESYARDTPWSWHRYQYAKTLLYRKLAAKQSKWTRYVRDPAAGELAIKRFEDYAMQWY</sequence>
<gene>
    <name evidence="2" type="ORF">Poly21_32440</name>
</gene>
<feature type="transmembrane region" description="Helical" evidence="1">
    <location>
        <begin position="284"/>
        <end position="303"/>
    </location>
</feature>
<feature type="transmembrane region" description="Helical" evidence="1">
    <location>
        <begin position="391"/>
        <end position="409"/>
    </location>
</feature>
<proteinExistence type="predicted"/>
<feature type="transmembrane region" description="Helical" evidence="1">
    <location>
        <begin position="416"/>
        <end position="437"/>
    </location>
</feature>
<accession>A0A5C6BZJ7</accession>
<feature type="transmembrane region" description="Helical" evidence="1">
    <location>
        <begin position="354"/>
        <end position="371"/>
    </location>
</feature>
<feature type="transmembrane region" description="Helical" evidence="1">
    <location>
        <begin position="28"/>
        <end position="48"/>
    </location>
</feature>
<keyword evidence="1" id="KW-1133">Transmembrane helix</keyword>
<protein>
    <submittedName>
        <fullName evidence="2">Uncharacterized protein</fullName>
    </submittedName>
</protein>
<feature type="transmembrane region" description="Helical" evidence="1">
    <location>
        <begin position="172"/>
        <end position="193"/>
    </location>
</feature>
<name>A0A5C6BZJ7_9BACT</name>
<dbReference type="OrthoDB" id="230726at2"/>
<dbReference type="AlphaFoldDB" id="A0A5C6BZJ7"/>
<organism evidence="2 3">
    <name type="scientific">Allorhodopirellula heiligendammensis</name>
    <dbReference type="NCBI Taxonomy" id="2714739"/>
    <lineage>
        <taxon>Bacteria</taxon>
        <taxon>Pseudomonadati</taxon>
        <taxon>Planctomycetota</taxon>
        <taxon>Planctomycetia</taxon>
        <taxon>Pirellulales</taxon>
        <taxon>Pirellulaceae</taxon>
        <taxon>Allorhodopirellula</taxon>
    </lineage>
</organism>
<dbReference type="RefSeq" id="WP_146407776.1">
    <property type="nucleotide sequence ID" value="NZ_SJPU01000002.1"/>
</dbReference>
<feature type="transmembrane region" description="Helical" evidence="1">
    <location>
        <begin position="55"/>
        <end position="75"/>
    </location>
</feature>
<evidence type="ECO:0000313" key="3">
    <source>
        <dbReference type="Proteomes" id="UP000319908"/>
    </source>
</evidence>
<evidence type="ECO:0000313" key="2">
    <source>
        <dbReference type="EMBL" id="TWU16039.1"/>
    </source>
</evidence>
<keyword evidence="1" id="KW-0812">Transmembrane</keyword>
<keyword evidence="1" id="KW-0472">Membrane</keyword>
<feature type="transmembrane region" description="Helical" evidence="1">
    <location>
        <begin position="219"/>
        <end position="238"/>
    </location>
</feature>
<dbReference type="EMBL" id="SJPU01000002">
    <property type="protein sequence ID" value="TWU16039.1"/>
    <property type="molecule type" value="Genomic_DNA"/>
</dbReference>
<evidence type="ECO:0000256" key="1">
    <source>
        <dbReference type="SAM" id="Phobius"/>
    </source>
</evidence>
<feature type="transmembrane region" description="Helical" evidence="1">
    <location>
        <begin position="323"/>
        <end position="342"/>
    </location>
</feature>
<feature type="transmembrane region" description="Helical" evidence="1">
    <location>
        <begin position="87"/>
        <end position="104"/>
    </location>
</feature>
<dbReference type="Proteomes" id="UP000319908">
    <property type="component" value="Unassembled WGS sequence"/>
</dbReference>
<keyword evidence="3" id="KW-1185">Reference proteome</keyword>
<reference evidence="2 3" key="1">
    <citation type="journal article" date="2020" name="Antonie Van Leeuwenhoek">
        <title>Rhodopirellula heiligendammensis sp. nov., Rhodopirellula pilleata sp. nov., and Rhodopirellula solitaria sp. nov. isolated from natural or artificial marine surfaces in Northern Germany and California, USA, and emended description of the genus Rhodopirellula.</title>
        <authorList>
            <person name="Kallscheuer N."/>
            <person name="Wiegand S."/>
            <person name="Jogler M."/>
            <person name="Boedeker C."/>
            <person name="Peeters S.H."/>
            <person name="Rast P."/>
            <person name="Heuer A."/>
            <person name="Jetten M.S.M."/>
            <person name="Rohde M."/>
            <person name="Jogler C."/>
        </authorList>
    </citation>
    <scope>NUCLEOTIDE SEQUENCE [LARGE SCALE GENOMIC DNA]</scope>
    <source>
        <strain evidence="2 3">Poly21</strain>
    </source>
</reference>
<comment type="caution">
    <text evidence="2">The sequence shown here is derived from an EMBL/GenBank/DDBJ whole genome shotgun (WGS) entry which is preliminary data.</text>
</comment>
<feature type="transmembrane region" description="Helical" evidence="1">
    <location>
        <begin position="111"/>
        <end position="129"/>
    </location>
</feature>